<keyword evidence="2" id="KW-1185">Reference proteome</keyword>
<comment type="caution">
    <text evidence="1">The sequence shown here is derived from an EMBL/GenBank/DDBJ whole genome shotgun (WGS) entry which is preliminary data.</text>
</comment>
<evidence type="ECO:0000313" key="1">
    <source>
        <dbReference type="EMBL" id="KYO38769.1"/>
    </source>
</evidence>
<dbReference type="EMBL" id="AKHW03002440">
    <property type="protein sequence ID" value="KYO38769.1"/>
    <property type="molecule type" value="Genomic_DNA"/>
</dbReference>
<organism evidence="1 2">
    <name type="scientific">Alligator mississippiensis</name>
    <name type="common">American alligator</name>
    <dbReference type="NCBI Taxonomy" id="8496"/>
    <lineage>
        <taxon>Eukaryota</taxon>
        <taxon>Metazoa</taxon>
        <taxon>Chordata</taxon>
        <taxon>Craniata</taxon>
        <taxon>Vertebrata</taxon>
        <taxon>Euteleostomi</taxon>
        <taxon>Archelosauria</taxon>
        <taxon>Archosauria</taxon>
        <taxon>Crocodylia</taxon>
        <taxon>Alligatoridae</taxon>
        <taxon>Alligatorinae</taxon>
        <taxon>Alligator</taxon>
    </lineage>
</organism>
<reference evidence="1 2" key="1">
    <citation type="journal article" date="2012" name="Genome Biol.">
        <title>Sequencing three crocodilian genomes to illuminate the evolution of archosaurs and amniotes.</title>
        <authorList>
            <person name="St John J.A."/>
            <person name="Braun E.L."/>
            <person name="Isberg S.R."/>
            <person name="Miles L.G."/>
            <person name="Chong A.Y."/>
            <person name="Gongora J."/>
            <person name="Dalzell P."/>
            <person name="Moran C."/>
            <person name="Bed'hom B."/>
            <person name="Abzhanov A."/>
            <person name="Burgess S.C."/>
            <person name="Cooksey A.M."/>
            <person name="Castoe T.A."/>
            <person name="Crawford N.G."/>
            <person name="Densmore L.D."/>
            <person name="Drew J.C."/>
            <person name="Edwards S.V."/>
            <person name="Faircloth B.C."/>
            <person name="Fujita M.K."/>
            <person name="Greenwold M.J."/>
            <person name="Hoffmann F.G."/>
            <person name="Howard J.M."/>
            <person name="Iguchi T."/>
            <person name="Janes D.E."/>
            <person name="Khan S.Y."/>
            <person name="Kohno S."/>
            <person name="de Koning A.J."/>
            <person name="Lance S.L."/>
            <person name="McCarthy F.M."/>
            <person name="McCormack J.E."/>
            <person name="Merchant M.E."/>
            <person name="Peterson D.G."/>
            <person name="Pollock D.D."/>
            <person name="Pourmand N."/>
            <person name="Raney B.J."/>
            <person name="Roessler K.A."/>
            <person name="Sanford J.R."/>
            <person name="Sawyer R.H."/>
            <person name="Schmidt C.J."/>
            <person name="Triplett E.W."/>
            <person name="Tuberville T.D."/>
            <person name="Venegas-Anaya M."/>
            <person name="Howard J.T."/>
            <person name="Jarvis E.D."/>
            <person name="Guillette L.J.Jr."/>
            <person name="Glenn T.C."/>
            <person name="Green R.E."/>
            <person name="Ray D.A."/>
        </authorList>
    </citation>
    <scope>NUCLEOTIDE SEQUENCE [LARGE SCALE GENOMIC DNA]</scope>
    <source>
        <strain evidence="1">KSC_2009_1</strain>
    </source>
</reference>
<proteinExistence type="predicted"/>
<evidence type="ECO:0000313" key="2">
    <source>
        <dbReference type="Proteomes" id="UP000050525"/>
    </source>
</evidence>
<dbReference type="Proteomes" id="UP000050525">
    <property type="component" value="Unassembled WGS sequence"/>
</dbReference>
<dbReference type="AlphaFoldDB" id="A0A151NQ48"/>
<sequence length="94" mass="10717">MLISQKQNGITRARKRQTVSRRAKCLWQLSQPWKLQIQVCTPYQEETGLDPISKGSALPQSVVCPKATIPMISTGMERTKLNRDFRLSMSQIIN</sequence>
<name>A0A151NQ48_ALLMI</name>
<gene>
    <name evidence="1" type="ORF">Y1Q_0023455</name>
</gene>
<protein>
    <submittedName>
        <fullName evidence="1">Uncharacterized protein</fullName>
    </submittedName>
</protein>
<accession>A0A151NQ48</accession>